<accession>A0A139ATI6</accession>
<dbReference type="EMBL" id="KQ965736">
    <property type="protein sequence ID" value="KXS20047.1"/>
    <property type="molecule type" value="Genomic_DNA"/>
</dbReference>
<keyword evidence="3" id="KW-0227">DNA damage</keyword>
<keyword evidence="5" id="KW-0234">DNA repair</keyword>
<dbReference type="GO" id="GO:0000400">
    <property type="term" value="F:four-way junction DNA binding"/>
    <property type="evidence" value="ECO:0007669"/>
    <property type="project" value="TreeGrafter"/>
</dbReference>
<evidence type="ECO:0000256" key="6">
    <source>
        <dbReference type="ARBA" id="ARBA00023242"/>
    </source>
</evidence>
<name>A0A139ATI6_GONPJ</name>
<protein>
    <recommendedName>
        <fullName evidence="7">DNA repair protein RAD51 homolog 3</fullName>
    </recommendedName>
</protein>
<feature type="domain" description="RecA family profile 1" evidence="9">
    <location>
        <begin position="1"/>
        <end position="161"/>
    </location>
</feature>
<dbReference type="PANTHER" id="PTHR46239">
    <property type="entry name" value="DNA REPAIR PROTEIN RAD51 HOMOLOG 3 RAD51C"/>
    <property type="match status" value="1"/>
</dbReference>
<dbReference type="PROSITE" id="PS50162">
    <property type="entry name" value="RECA_2"/>
    <property type="match status" value="1"/>
</dbReference>
<keyword evidence="6" id="KW-0539">Nucleus</keyword>
<evidence type="ECO:0000256" key="5">
    <source>
        <dbReference type="ARBA" id="ARBA00023204"/>
    </source>
</evidence>
<dbReference type="InterPro" id="IPR027417">
    <property type="entry name" value="P-loop_NTPase"/>
</dbReference>
<dbReference type="Proteomes" id="UP000070544">
    <property type="component" value="Unassembled WGS sequence"/>
</dbReference>
<feature type="region of interest" description="Disordered" evidence="8">
    <location>
        <begin position="265"/>
        <end position="341"/>
    </location>
</feature>
<comment type="subcellular location">
    <subcellularLocation>
        <location evidence="1">Nucleus</location>
    </subcellularLocation>
</comment>
<keyword evidence="11" id="KW-1185">Reference proteome</keyword>
<dbReference type="InterPro" id="IPR013632">
    <property type="entry name" value="Rad51_C"/>
</dbReference>
<evidence type="ECO:0000256" key="7">
    <source>
        <dbReference type="ARBA" id="ARBA00040674"/>
    </source>
</evidence>
<dbReference type="GO" id="GO:0033065">
    <property type="term" value="C:Rad51C-XRCC3 complex"/>
    <property type="evidence" value="ECO:0007669"/>
    <property type="project" value="TreeGrafter"/>
</dbReference>
<keyword evidence="10" id="KW-0378">Hydrolase</keyword>
<proteinExistence type="predicted"/>
<dbReference type="STRING" id="1344416.A0A139ATI6"/>
<dbReference type="Gene3D" id="3.40.50.300">
    <property type="entry name" value="P-loop containing nucleotide triphosphate hydrolases"/>
    <property type="match status" value="1"/>
</dbReference>
<evidence type="ECO:0000259" key="9">
    <source>
        <dbReference type="PROSITE" id="PS50162"/>
    </source>
</evidence>
<dbReference type="InterPro" id="IPR052093">
    <property type="entry name" value="HR_Repair_Mediator"/>
</dbReference>
<dbReference type="GO" id="GO:0033063">
    <property type="term" value="C:Rad51B-Rad51C-Rad51D-XRCC2 complex"/>
    <property type="evidence" value="ECO:0007669"/>
    <property type="project" value="TreeGrafter"/>
</dbReference>
<gene>
    <name evidence="10" type="ORF">M427DRAFT_151993</name>
</gene>
<dbReference type="InterPro" id="IPR020588">
    <property type="entry name" value="RecA_ATP-bd"/>
</dbReference>
<dbReference type="GO" id="GO:0008821">
    <property type="term" value="F:crossover junction DNA endonuclease activity"/>
    <property type="evidence" value="ECO:0007669"/>
    <property type="project" value="TreeGrafter"/>
</dbReference>
<dbReference type="Pfam" id="PF08423">
    <property type="entry name" value="Rad51"/>
    <property type="match status" value="2"/>
</dbReference>
<organism evidence="10 11">
    <name type="scientific">Gonapodya prolifera (strain JEL478)</name>
    <name type="common">Monoblepharis prolifera</name>
    <dbReference type="NCBI Taxonomy" id="1344416"/>
    <lineage>
        <taxon>Eukaryota</taxon>
        <taxon>Fungi</taxon>
        <taxon>Fungi incertae sedis</taxon>
        <taxon>Chytridiomycota</taxon>
        <taxon>Chytridiomycota incertae sedis</taxon>
        <taxon>Monoblepharidomycetes</taxon>
        <taxon>Monoblepharidales</taxon>
        <taxon>Gonapodyaceae</taxon>
        <taxon>Gonapodya</taxon>
    </lineage>
</organism>
<feature type="region of interest" description="Disordered" evidence="8">
    <location>
        <begin position="167"/>
        <end position="190"/>
    </location>
</feature>
<reference evidence="10 11" key="1">
    <citation type="journal article" date="2015" name="Genome Biol. Evol.">
        <title>Phylogenomic analyses indicate that early fungi evolved digesting cell walls of algal ancestors of land plants.</title>
        <authorList>
            <person name="Chang Y."/>
            <person name="Wang S."/>
            <person name="Sekimoto S."/>
            <person name="Aerts A.L."/>
            <person name="Choi C."/>
            <person name="Clum A."/>
            <person name="LaButti K.M."/>
            <person name="Lindquist E.A."/>
            <person name="Yee Ngan C."/>
            <person name="Ohm R.A."/>
            <person name="Salamov A.A."/>
            <person name="Grigoriev I.V."/>
            <person name="Spatafora J.W."/>
            <person name="Berbee M.L."/>
        </authorList>
    </citation>
    <scope>NUCLEOTIDE SEQUENCE [LARGE SCALE GENOMIC DNA]</scope>
    <source>
        <strain evidence="10 11">JEL478</strain>
    </source>
</reference>
<dbReference type="AlphaFoldDB" id="A0A139ATI6"/>
<evidence type="ECO:0000256" key="4">
    <source>
        <dbReference type="ARBA" id="ARBA00022840"/>
    </source>
</evidence>
<sequence>MQLCVNVQIPTILGGFGGQAIYIDTEGSFFPDRLIQIANATVLQINLDLRDMSARMQNPSAAPQNPPPSTPEPFEVSHLLDRIHYYRCHDCYEVAAVANLMEVVLDQNPDVKLVVLDSAAFHFRYSPMDYSERTKLLLAVGGRLQGLAKRFRVAVFVTNQLTARVDKSTSRYPQGGGGGGSRADDGPSHTLIPALGEAWNSSIERRVVMGRRRAGRVAYLAKSPEPSSDVVEYAVTPHGFRDVGPPAPARAFPLKRPSLFSPLASSSPGLPLADPTVRGGGAGGGVGTPNRDRRASGPGPGPEPRAGTPVLPGRASVWRGERRVPPSADVLGPQRTPRIVRQGGVNVNMGLNENGKRRLE</sequence>
<evidence type="ECO:0000313" key="10">
    <source>
        <dbReference type="EMBL" id="KXS20047.1"/>
    </source>
</evidence>
<dbReference type="PANTHER" id="PTHR46239:SF1">
    <property type="entry name" value="DNA REPAIR PROTEIN RAD51 HOMOLOG 3"/>
    <property type="match status" value="1"/>
</dbReference>
<dbReference type="GO" id="GO:0000707">
    <property type="term" value="P:meiotic DNA recombinase assembly"/>
    <property type="evidence" value="ECO:0007669"/>
    <property type="project" value="TreeGrafter"/>
</dbReference>
<feature type="compositionally biased region" description="Gly residues" evidence="8">
    <location>
        <begin position="278"/>
        <end position="287"/>
    </location>
</feature>
<dbReference type="GO" id="GO:0007131">
    <property type="term" value="P:reciprocal meiotic recombination"/>
    <property type="evidence" value="ECO:0007669"/>
    <property type="project" value="TreeGrafter"/>
</dbReference>
<keyword evidence="2" id="KW-0547">Nucleotide-binding</keyword>
<dbReference type="OrthoDB" id="5957327at2759"/>
<dbReference type="GO" id="GO:0005657">
    <property type="term" value="C:replication fork"/>
    <property type="evidence" value="ECO:0007669"/>
    <property type="project" value="TreeGrafter"/>
</dbReference>
<evidence type="ECO:0000313" key="11">
    <source>
        <dbReference type="Proteomes" id="UP000070544"/>
    </source>
</evidence>
<keyword evidence="4" id="KW-0067">ATP-binding</keyword>
<evidence type="ECO:0000256" key="2">
    <source>
        <dbReference type="ARBA" id="ARBA00022741"/>
    </source>
</evidence>
<evidence type="ECO:0000256" key="1">
    <source>
        <dbReference type="ARBA" id="ARBA00004123"/>
    </source>
</evidence>
<evidence type="ECO:0000256" key="8">
    <source>
        <dbReference type="SAM" id="MobiDB-lite"/>
    </source>
</evidence>
<evidence type="ECO:0000256" key="3">
    <source>
        <dbReference type="ARBA" id="ARBA00022763"/>
    </source>
</evidence>
<dbReference type="GO" id="GO:0005524">
    <property type="term" value="F:ATP binding"/>
    <property type="evidence" value="ECO:0007669"/>
    <property type="project" value="UniProtKB-KW"/>
</dbReference>
<dbReference type="SUPFAM" id="SSF52540">
    <property type="entry name" value="P-loop containing nucleoside triphosphate hydrolases"/>
    <property type="match status" value="1"/>
</dbReference>
<dbReference type="GO" id="GO:0140664">
    <property type="term" value="F:ATP-dependent DNA damage sensor activity"/>
    <property type="evidence" value="ECO:0007669"/>
    <property type="project" value="InterPro"/>
</dbReference>